<protein>
    <submittedName>
        <fullName evidence="1">Uncharacterized protein</fullName>
    </submittedName>
</protein>
<sequence>MALTNEQIKTLLSLVCTTCDDSLDCDGCYERVAEFAEAELTGRPLCEALCAVRTHLKNCPCCADEYRALLAALEELKQAGPEASQEC</sequence>
<evidence type="ECO:0000313" key="1">
    <source>
        <dbReference type="EMBL" id="QDU87230.1"/>
    </source>
</evidence>
<name>A0A518D6X6_9BACT</name>
<dbReference type="AlphaFoldDB" id="A0A518D6X6"/>
<dbReference type="OrthoDB" id="284185at2"/>
<organism evidence="1 2">
    <name type="scientific">Pirellulimonas nuda</name>
    <dbReference type="NCBI Taxonomy" id="2528009"/>
    <lineage>
        <taxon>Bacteria</taxon>
        <taxon>Pseudomonadati</taxon>
        <taxon>Planctomycetota</taxon>
        <taxon>Planctomycetia</taxon>
        <taxon>Pirellulales</taxon>
        <taxon>Lacipirellulaceae</taxon>
        <taxon>Pirellulimonas</taxon>
    </lineage>
</organism>
<dbReference type="KEGG" id="pnd:Pla175_05870"/>
<gene>
    <name evidence="1" type="ORF">Pla175_05870</name>
</gene>
<proteinExistence type="predicted"/>
<reference evidence="1 2" key="1">
    <citation type="submission" date="2019-02" db="EMBL/GenBank/DDBJ databases">
        <title>Deep-cultivation of Planctomycetes and their phenomic and genomic characterization uncovers novel biology.</title>
        <authorList>
            <person name="Wiegand S."/>
            <person name="Jogler M."/>
            <person name="Boedeker C."/>
            <person name="Pinto D."/>
            <person name="Vollmers J."/>
            <person name="Rivas-Marin E."/>
            <person name="Kohn T."/>
            <person name="Peeters S.H."/>
            <person name="Heuer A."/>
            <person name="Rast P."/>
            <person name="Oberbeckmann S."/>
            <person name="Bunk B."/>
            <person name="Jeske O."/>
            <person name="Meyerdierks A."/>
            <person name="Storesund J.E."/>
            <person name="Kallscheuer N."/>
            <person name="Luecker S."/>
            <person name="Lage O.M."/>
            <person name="Pohl T."/>
            <person name="Merkel B.J."/>
            <person name="Hornburger P."/>
            <person name="Mueller R.-W."/>
            <person name="Bruemmer F."/>
            <person name="Labrenz M."/>
            <person name="Spormann A.M."/>
            <person name="Op den Camp H."/>
            <person name="Overmann J."/>
            <person name="Amann R."/>
            <person name="Jetten M.S.M."/>
            <person name="Mascher T."/>
            <person name="Medema M.H."/>
            <person name="Devos D.P."/>
            <person name="Kaster A.-K."/>
            <person name="Ovreas L."/>
            <person name="Rohde M."/>
            <person name="Galperin M.Y."/>
            <person name="Jogler C."/>
        </authorList>
    </citation>
    <scope>NUCLEOTIDE SEQUENCE [LARGE SCALE GENOMIC DNA]</scope>
    <source>
        <strain evidence="1 2">Pla175</strain>
    </source>
</reference>
<dbReference type="Proteomes" id="UP000317429">
    <property type="component" value="Chromosome"/>
</dbReference>
<evidence type="ECO:0000313" key="2">
    <source>
        <dbReference type="Proteomes" id="UP000317429"/>
    </source>
</evidence>
<dbReference type="EMBL" id="CP036291">
    <property type="protein sequence ID" value="QDU87230.1"/>
    <property type="molecule type" value="Genomic_DNA"/>
</dbReference>
<accession>A0A518D6X6</accession>
<dbReference type="RefSeq" id="WP_145281177.1">
    <property type="nucleotide sequence ID" value="NZ_CP036291.1"/>
</dbReference>
<keyword evidence="2" id="KW-1185">Reference proteome</keyword>